<protein>
    <recommendedName>
        <fullName evidence="1">AB hydrolase-1 domain-containing protein</fullName>
    </recommendedName>
</protein>
<dbReference type="PANTHER" id="PTHR37017:SF11">
    <property type="entry name" value="ESTERASE_LIPASE_THIOESTERASE DOMAIN-CONTAINING PROTEIN"/>
    <property type="match status" value="1"/>
</dbReference>
<comment type="caution">
    <text evidence="3">The sequence shown here is derived from an EMBL/GenBank/DDBJ whole genome shotgun (WGS) entry which is preliminary data.</text>
</comment>
<accession>A0A4S3JLJ8</accession>
<feature type="domain" description="AB hydrolase-1" evidence="1">
    <location>
        <begin position="7"/>
        <end position="254"/>
    </location>
</feature>
<evidence type="ECO:0000313" key="3">
    <source>
        <dbReference type="EMBL" id="THC96260.1"/>
    </source>
</evidence>
<dbReference type="InterPro" id="IPR000073">
    <property type="entry name" value="AB_hydrolase_1"/>
</dbReference>
<dbReference type="SUPFAM" id="SSF53474">
    <property type="entry name" value="alpha/beta-Hydrolases"/>
    <property type="match status" value="1"/>
</dbReference>
<dbReference type="EMBL" id="QUQM01000008">
    <property type="protein sequence ID" value="KAA8641981.1"/>
    <property type="molecule type" value="Genomic_DNA"/>
</dbReference>
<dbReference type="InterPro" id="IPR029058">
    <property type="entry name" value="AB_hydrolase_fold"/>
</dbReference>
<evidence type="ECO:0000313" key="4">
    <source>
        <dbReference type="Proteomes" id="UP000308092"/>
    </source>
</evidence>
<dbReference type="STRING" id="1220188.A0A4S3JLJ8"/>
<dbReference type="InterPro" id="IPR052897">
    <property type="entry name" value="Sec-Metab_Biosynth_Hydrolase"/>
</dbReference>
<dbReference type="PANTHER" id="PTHR37017">
    <property type="entry name" value="AB HYDROLASE-1 DOMAIN-CONTAINING PROTEIN-RELATED"/>
    <property type="match status" value="1"/>
</dbReference>
<evidence type="ECO:0000259" key="1">
    <source>
        <dbReference type="Pfam" id="PF12697"/>
    </source>
</evidence>
<dbReference type="AlphaFoldDB" id="A0A4S3JLJ8"/>
<reference evidence="3 4" key="1">
    <citation type="submission" date="2019-03" db="EMBL/GenBank/DDBJ databases">
        <title>The genome sequence of a newly discovered highly antifungal drug resistant Aspergillus species, Aspergillus tanneri NIH 1004.</title>
        <authorList>
            <person name="Mounaud S."/>
            <person name="Singh I."/>
            <person name="Joardar V."/>
            <person name="Pakala S."/>
            <person name="Pakala S."/>
            <person name="Venepally P."/>
            <person name="Hoover J."/>
            <person name="Nierman W."/>
            <person name="Chung J."/>
            <person name="Losada L."/>
        </authorList>
    </citation>
    <scope>NUCLEOTIDE SEQUENCE [LARGE SCALE GENOMIC DNA]</scope>
    <source>
        <strain evidence="3 4">NIH1004</strain>
    </source>
</reference>
<dbReference type="GeneID" id="54333621"/>
<dbReference type="Gene3D" id="3.40.50.1820">
    <property type="entry name" value="alpha/beta hydrolase"/>
    <property type="match status" value="1"/>
</dbReference>
<dbReference type="OrthoDB" id="408373at2759"/>
<dbReference type="Proteomes" id="UP000308092">
    <property type="component" value="Unassembled WGS sequence"/>
</dbReference>
<dbReference type="VEuPathDB" id="FungiDB:EYZ11_004253"/>
<sequence>MLKTPAIIITPGAWHTPRHYQRLIDRLSQHNYPAIGVRLPSVNSSPPLHTWEQDAQAVRGAIMEKLNGGLDVVAVSHSFGGIIMSEAVKGLGKASRQKQGFSTGILRLVYMCSMAIPQGQTHVGQMKAITPEEEKQEKRRRQEADISGGMRYTKDGAIIISRDAARKVFYNRCDPADVEEALDMLGSFPSGPLTVPATYTAYREIPSTYIVCENDNALPLPFQERMIAQGGGVFHVERCQEGHSPFLSNPEFVVQCIQRAAGEDV</sequence>
<evidence type="ECO:0000313" key="2">
    <source>
        <dbReference type="EMBL" id="KAA8641981.1"/>
    </source>
</evidence>
<dbReference type="Pfam" id="PF12697">
    <property type="entry name" value="Abhydrolase_6"/>
    <property type="match status" value="1"/>
</dbReference>
<reference evidence="2 5" key="2">
    <citation type="submission" date="2019-08" db="EMBL/GenBank/DDBJ databases">
        <title>The genome sequence of a newly discovered highly antifungal drug resistant Aspergillus species, Aspergillus tanneri NIH 1004.</title>
        <authorList>
            <person name="Mounaud S."/>
            <person name="Singh I."/>
            <person name="Joardar V."/>
            <person name="Pakala S."/>
            <person name="Pakala S."/>
            <person name="Venepally P."/>
            <person name="Chung J.K."/>
            <person name="Losada L."/>
            <person name="Nierman W.C."/>
        </authorList>
    </citation>
    <scope>NUCLEOTIDE SEQUENCE [LARGE SCALE GENOMIC DNA]</scope>
    <source>
        <strain evidence="2 5">NIH1004</strain>
    </source>
</reference>
<proteinExistence type="predicted"/>
<dbReference type="Proteomes" id="UP000324241">
    <property type="component" value="Unassembled WGS sequence"/>
</dbReference>
<keyword evidence="4" id="KW-1185">Reference proteome</keyword>
<gene>
    <name evidence="2" type="ORF">ATNIH1004_010920</name>
    <name evidence="3" type="ORF">EYZ11_004253</name>
</gene>
<dbReference type="EMBL" id="SOSA01000121">
    <property type="protein sequence ID" value="THC96260.1"/>
    <property type="molecule type" value="Genomic_DNA"/>
</dbReference>
<evidence type="ECO:0000313" key="5">
    <source>
        <dbReference type="Proteomes" id="UP000324241"/>
    </source>
</evidence>
<name>A0A4S3JLJ8_9EURO</name>
<dbReference type="RefSeq" id="XP_033421343.1">
    <property type="nucleotide sequence ID" value="XM_033575488.1"/>
</dbReference>
<organism evidence="3 4">
    <name type="scientific">Aspergillus tanneri</name>
    <dbReference type="NCBI Taxonomy" id="1220188"/>
    <lineage>
        <taxon>Eukaryota</taxon>
        <taxon>Fungi</taxon>
        <taxon>Dikarya</taxon>
        <taxon>Ascomycota</taxon>
        <taxon>Pezizomycotina</taxon>
        <taxon>Eurotiomycetes</taxon>
        <taxon>Eurotiomycetidae</taxon>
        <taxon>Eurotiales</taxon>
        <taxon>Aspergillaceae</taxon>
        <taxon>Aspergillus</taxon>
        <taxon>Aspergillus subgen. Circumdati</taxon>
    </lineage>
</organism>